<accession>A0A1H0BYJ5</accession>
<protein>
    <recommendedName>
        <fullName evidence="3">NB-ARC domain-containing protein</fullName>
    </recommendedName>
</protein>
<dbReference type="Gene3D" id="1.25.40.10">
    <property type="entry name" value="Tetratricopeptide repeat domain"/>
    <property type="match status" value="1"/>
</dbReference>
<dbReference type="AlphaFoldDB" id="A0A1H0BYJ5"/>
<proteinExistence type="predicted"/>
<dbReference type="PANTHER" id="PTHR47691:SF3">
    <property type="entry name" value="HTH-TYPE TRANSCRIPTIONAL REGULATOR RV0890C-RELATED"/>
    <property type="match status" value="1"/>
</dbReference>
<keyword evidence="2" id="KW-1185">Reference proteome</keyword>
<gene>
    <name evidence="1" type="ORF">SAMN05216259_104353</name>
</gene>
<dbReference type="STRING" id="310781.SAMN05216259_104353"/>
<dbReference type="SUPFAM" id="SSF48452">
    <property type="entry name" value="TPR-like"/>
    <property type="match status" value="1"/>
</dbReference>
<dbReference type="Gene3D" id="3.40.50.300">
    <property type="entry name" value="P-loop containing nucleotide triphosphate hydrolases"/>
    <property type="match status" value="1"/>
</dbReference>
<dbReference type="Proteomes" id="UP000199341">
    <property type="component" value="Unassembled WGS sequence"/>
</dbReference>
<name>A0A1H0BYJ5_9ACTN</name>
<evidence type="ECO:0000313" key="2">
    <source>
        <dbReference type="Proteomes" id="UP000199341"/>
    </source>
</evidence>
<dbReference type="SUPFAM" id="SSF52540">
    <property type="entry name" value="P-loop containing nucleoside triphosphate hydrolases"/>
    <property type="match status" value="1"/>
</dbReference>
<dbReference type="RefSeq" id="WP_093784120.1">
    <property type="nucleotide sequence ID" value="NZ_FNIE01000004.1"/>
</dbReference>
<dbReference type="InterPro" id="IPR027417">
    <property type="entry name" value="P-loop_NTPase"/>
</dbReference>
<dbReference type="EMBL" id="FNIE01000004">
    <property type="protein sequence ID" value="SDN50665.1"/>
    <property type="molecule type" value="Genomic_DNA"/>
</dbReference>
<dbReference type="PANTHER" id="PTHR47691">
    <property type="entry name" value="REGULATOR-RELATED"/>
    <property type="match status" value="1"/>
</dbReference>
<organism evidence="1 2">
    <name type="scientific">Actinacidiphila guanduensis</name>
    <dbReference type="NCBI Taxonomy" id="310781"/>
    <lineage>
        <taxon>Bacteria</taxon>
        <taxon>Bacillati</taxon>
        <taxon>Actinomycetota</taxon>
        <taxon>Actinomycetes</taxon>
        <taxon>Kitasatosporales</taxon>
        <taxon>Streptomycetaceae</taxon>
        <taxon>Actinacidiphila</taxon>
    </lineage>
</organism>
<evidence type="ECO:0008006" key="3">
    <source>
        <dbReference type="Google" id="ProtNLM"/>
    </source>
</evidence>
<evidence type="ECO:0000313" key="1">
    <source>
        <dbReference type="EMBL" id="SDN50665.1"/>
    </source>
</evidence>
<dbReference type="InterPro" id="IPR011990">
    <property type="entry name" value="TPR-like_helical_dom_sf"/>
</dbReference>
<reference evidence="1 2" key="1">
    <citation type="submission" date="2016-10" db="EMBL/GenBank/DDBJ databases">
        <authorList>
            <person name="de Groot N.N."/>
        </authorList>
    </citation>
    <scope>NUCLEOTIDE SEQUENCE [LARGE SCALE GENOMIC DNA]</scope>
    <source>
        <strain evidence="1 2">CGMCC 4.2022</strain>
    </source>
</reference>
<sequence length="664" mass="71051">MTIELPPAAVHFVNRDAEKAVVRREFEGRGDRGRPLVIALSGPAGAGSTELANEVARGIGAGFADVLCVDLDEFRTQGPADTADALTQLLISLGVEPAFVKGSFKARCTQYWSVTARHEIVLVVDNARYAAEVEPLVPASGGSVVIVTSRSPLPGLEDGTALELPLAPLDEAASLDLLGRIAGPERLAADPEAARAAAALCAGLPAALRTAGAWIRSHPLRPLPRLLDELRARIGTDVIPVVEQVWDAALDELPPSAGLLYRLLGEHPGPAFTRASATALLGLGPDACDDALEQLAAAGLADLRGTLDDRGARVRLPELRRAHARRRARQDLRAEEVAAAQVRVLTWITRQGQRADRFAAGDRLIVAASVDPVEGAPDLPLPDPEQAAGEERTARRTRAVRWLRDERHTLLACVRLAHDRELDALTVALCETVWTLALDHPRQPGVTEAFRLGRDSAVRSGDVPAMVRMRCQLARRLWESGDTEAAAAEIRGAFAGLELLGEEHTKLRASAVEFRGMLASATGDWAAAAADFARSRDLHLSIGNAYGALLQTYRLGQAQSELGDREAALTLLADAHNTATAMERERITARIALALGRVLAAADRRREAARLYREALESARRRGSGFEEARVLDALAALESAHDPEQAATYAAAAAAIRERNGVE</sequence>
<dbReference type="OrthoDB" id="3861774at2"/>